<dbReference type="PANTHER" id="PTHR45138:SF9">
    <property type="entry name" value="DIGUANYLATE CYCLASE DGCM-RELATED"/>
    <property type="match status" value="1"/>
</dbReference>
<dbReference type="SUPFAM" id="SSF55073">
    <property type="entry name" value="Nucleotide cyclase"/>
    <property type="match status" value="1"/>
</dbReference>
<dbReference type="SUPFAM" id="SSF55781">
    <property type="entry name" value="GAF domain-like"/>
    <property type="match status" value="1"/>
</dbReference>
<proteinExistence type="predicted"/>
<dbReference type="RefSeq" id="WP_037299641.1">
    <property type="nucleotide sequence ID" value="NZ_ATAX01000026.1"/>
</dbReference>
<dbReference type="GO" id="GO:0043709">
    <property type="term" value="P:cell adhesion involved in single-species biofilm formation"/>
    <property type="evidence" value="ECO:0007669"/>
    <property type="project" value="TreeGrafter"/>
</dbReference>
<name>W7UH82_RUMFL</name>
<dbReference type="GO" id="GO:0005886">
    <property type="term" value="C:plasma membrane"/>
    <property type="evidence" value="ECO:0007669"/>
    <property type="project" value="TreeGrafter"/>
</dbReference>
<dbReference type="CDD" id="cd01949">
    <property type="entry name" value="GGDEF"/>
    <property type="match status" value="1"/>
</dbReference>
<dbReference type="AlphaFoldDB" id="W7UH82"/>
<keyword evidence="3" id="KW-1185">Reference proteome</keyword>
<evidence type="ECO:0000313" key="3">
    <source>
        <dbReference type="Proteomes" id="UP000019365"/>
    </source>
</evidence>
<dbReference type="OrthoDB" id="9801014at2"/>
<dbReference type="Proteomes" id="UP000019365">
    <property type="component" value="Unassembled WGS sequence"/>
</dbReference>
<dbReference type="GO" id="GO:0052621">
    <property type="term" value="F:diguanylate cyclase activity"/>
    <property type="evidence" value="ECO:0007669"/>
    <property type="project" value="TreeGrafter"/>
</dbReference>
<accession>W7UH82</accession>
<dbReference type="InterPro" id="IPR043128">
    <property type="entry name" value="Rev_trsase/Diguanyl_cyclase"/>
</dbReference>
<comment type="caution">
    <text evidence="2">The sequence shown here is derived from an EMBL/GenBank/DDBJ whole genome shotgun (WGS) entry which is preliminary data.</text>
</comment>
<dbReference type="InterPro" id="IPR050469">
    <property type="entry name" value="Diguanylate_Cyclase"/>
</dbReference>
<dbReference type="PROSITE" id="PS50887">
    <property type="entry name" value="GGDEF"/>
    <property type="match status" value="1"/>
</dbReference>
<dbReference type="PATRIC" id="fig|1341157.4.peg.2089"/>
<dbReference type="GO" id="GO:1902201">
    <property type="term" value="P:negative regulation of bacterial-type flagellum-dependent cell motility"/>
    <property type="evidence" value="ECO:0007669"/>
    <property type="project" value="TreeGrafter"/>
</dbReference>
<dbReference type="PANTHER" id="PTHR45138">
    <property type="entry name" value="REGULATORY COMPONENTS OF SENSORY TRANSDUCTION SYSTEM"/>
    <property type="match status" value="1"/>
</dbReference>
<dbReference type="Gene3D" id="3.30.70.270">
    <property type="match status" value="1"/>
</dbReference>
<dbReference type="Gene3D" id="3.30.450.40">
    <property type="match status" value="1"/>
</dbReference>
<dbReference type="eggNOG" id="COG2199">
    <property type="taxonomic scope" value="Bacteria"/>
</dbReference>
<feature type="domain" description="GGDEF" evidence="1">
    <location>
        <begin position="339"/>
        <end position="463"/>
    </location>
</feature>
<evidence type="ECO:0000259" key="1">
    <source>
        <dbReference type="PROSITE" id="PS50887"/>
    </source>
</evidence>
<evidence type="ECO:0000313" key="2">
    <source>
        <dbReference type="EMBL" id="EWM53313.1"/>
    </source>
</evidence>
<dbReference type="InterPro" id="IPR029787">
    <property type="entry name" value="Nucleotide_cyclase"/>
</dbReference>
<dbReference type="SMART" id="SM00267">
    <property type="entry name" value="GGDEF"/>
    <property type="match status" value="1"/>
</dbReference>
<dbReference type="Pfam" id="PF00990">
    <property type="entry name" value="GGDEF"/>
    <property type="match status" value="1"/>
</dbReference>
<dbReference type="InterPro" id="IPR000160">
    <property type="entry name" value="GGDEF_dom"/>
</dbReference>
<dbReference type="EMBL" id="ATAX01000026">
    <property type="protein sequence ID" value="EWM53313.1"/>
    <property type="molecule type" value="Genomic_DNA"/>
</dbReference>
<organism evidence="2 3">
    <name type="scientific">Ruminococcus flavefaciens 007c</name>
    <dbReference type="NCBI Taxonomy" id="1341157"/>
    <lineage>
        <taxon>Bacteria</taxon>
        <taxon>Bacillati</taxon>
        <taxon>Bacillota</taxon>
        <taxon>Clostridia</taxon>
        <taxon>Eubacteriales</taxon>
        <taxon>Oscillospiraceae</taxon>
        <taxon>Ruminococcus</taxon>
    </lineage>
</organism>
<protein>
    <recommendedName>
        <fullName evidence="1">GGDEF domain-containing protein</fullName>
    </recommendedName>
</protein>
<dbReference type="InterPro" id="IPR029016">
    <property type="entry name" value="GAF-like_dom_sf"/>
</dbReference>
<sequence length="463" mass="52795">MDLDKLLSGYKTKTCIMSVERFPDGKYGNIRIAAGNKAHCDDMLNVMHKAFVPDSPYQEYLPQDKNFEDFCYRCAFLGQPLHTYVSLPQMGLWLNMFLLPLESDKENTGYCVYSYEVTPHADSEQRASLSASTSSAVLKTCIKLRGSDNIRQAFNEVIEDIRQICDSDHCCVLLADKAERTCTSFCEAIKPGCGLLPMETYLDDSFFDVCDTWDATIGDSTCVIIKNEHDMEWLRVNNPVWQRSLEIAMVKSIVLFPLNYNGDTLGYMWATNFNVDNTVKIKETLELTTFFIASEIANYQLMQKLEMLSSIDMLTRVKNRNIMNNVVDDIVSGKMKIKYPYAVVFADLNGLKRVNDEKGHSAGDNILKNAASILREVFYDSEVYRAGGDEFMLIAEGIDENALEERVKSLHEQAAAAKDVHFAVGTCFVKEGEDIRTAMRLADERMYTDKNEYYTRHPERKYR</sequence>
<dbReference type="NCBIfam" id="TIGR00254">
    <property type="entry name" value="GGDEF"/>
    <property type="match status" value="1"/>
</dbReference>
<gene>
    <name evidence="2" type="ORF">RF007C_10095</name>
</gene>
<reference evidence="2 3" key="1">
    <citation type="journal article" date="2014" name="PLoS ONE">
        <title>Rumen cellulosomics: divergent fiber-degrading strategies revealed by comparative genome-wide analysis of six ruminococcal strains.</title>
        <authorList>
            <person name="Dassa B."/>
            <person name="Borovok I."/>
            <person name="Ruimy-Israeli V."/>
            <person name="Lamed R."/>
            <person name="Flint H.J."/>
            <person name="Duncan S.H."/>
            <person name="Henrissat B."/>
            <person name="Coutinho P."/>
            <person name="Morrison M."/>
            <person name="Mosoni P."/>
            <person name="Yeoman C.J."/>
            <person name="White B.A."/>
            <person name="Bayer E.A."/>
        </authorList>
    </citation>
    <scope>NUCLEOTIDE SEQUENCE [LARGE SCALE GENOMIC DNA]</scope>
    <source>
        <strain evidence="2 3">007c</strain>
    </source>
</reference>